<protein>
    <submittedName>
        <fullName evidence="5">T9SS type A sorting domain-containing protein</fullName>
    </submittedName>
</protein>
<dbReference type="InterPro" id="IPR007751">
    <property type="entry name" value="DUF676_lipase-like"/>
</dbReference>
<dbReference type="RefSeq" id="WP_196079835.1">
    <property type="nucleotide sequence ID" value="NZ_JADPVI010000002.1"/>
</dbReference>
<feature type="domain" description="DUF676" evidence="3">
    <location>
        <begin position="341"/>
        <end position="412"/>
    </location>
</feature>
<dbReference type="InterPro" id="IPR026444">
    <property type="entry name" value="Secre_tail"/>
</dbReference>
<proteinExistence type="predicted"/>
<dbReference type="SUPFAM" id="SSF53474">
    <property type="entry name" value="alpha/beta-Hydrolases"/>
    <property type="match status" value="1"/>
</dbReference>
<dbReference type="Pfam" id="PF18962">
    <property type="entry name" value="Por_Secre_tail"/>
    <property type="match status" value="1"/>
</dbReference>
<dbReference type="EMBL" id="JADPVI010000002">
    <property type="protein sequence ID" value="MBF8457331.1"/>
    <property type="molecule type" value="Genomic_DNA"/>
</dbReference>
<evidence type="ECO:0000259" key="4">
    <source>
        <dbReference type="Pfam" id="PF18962"/>
    </source>
</evidence>
<keyword evidence="6" id="KW-1185">Reference proteome</keyword>
<dbReference type="Pfam" id="PF05057">
    <property type="entry name" value="DUF676"/>
    <property type="match status" value="1"/>
</dbReference>
<gene>
    <name evidence="5" type="ORF">IV494_09055</name>
</gene>
<evidence type="ECO:0000259" key="3">
    <source>
        <dbReference type="Pfam" id="PF05057"/>
    </source>
</evidence>
<sequence>MKTKLTFLLVMLSFVLSFGQQQNYDLLKPYSGTKIIYDRVYPVSDATHLKTDQVSANNFLQVYHEIQRADYLQRFPKLDAVQKLADEGFINHYIPLSLLITDFDNVKPTAVETQKVSLNSKNQFELKGKATDVFDQYQINLLGTILGKTKENKATFILKSDLIFNTTKRVIAFVEVRERNTWRKINIDEPFTLNFGENGLNTVSYKIQFTDGKIISQSFVIDVQYQKRAVEGKGNSGFQPNVVTTISSTIPYKGYGETAAFLGKGEYEVFLDTVDGVLDKPIILVDGFDPGDTRNTAAIYQLLNYGTNQNLGDVLRAQGYDVIVLNFPTYTRDASTTIIDGGVDYIQRNALILVELMKKINAEKVGTKKNVLIGPSMGGLISRYALRYMEQNSLNPDTRLYLSFDAPHLGANVPLGFQHLFNYMGFGPLGDVTLQGIVNGMLKSPAAREMLLDHFEGHLKAGDAVEFDPAKLLPVGAPNYRTPFQTELNTMGFPTSTRNVAISNGAGNATMTGTPGMVVMDHTFNTSSSQRAIIKVNYTPLKNQTLEISNFKGQQKIFIWITGFSSAASAKSTTTSDGLDTAPGGRFNLSQFAAAAGGNPLLTEFVNNLNIMYFNFIPALSSLAINSNNYYTPINSSSVTPFVAYSVPTVNEDHVTLDTQNVAFALNEILNDNILATGENAASHQVWVENPVKNSLKIKSNYLMKNAQITITDYSGRKVLAAKQQDISGMTEIPVNLRNGVYIMTITSGKETITKKIIVKN</sequence>
<dbReference type="Gene3D" id="3.40.50.1820">
    <property type="entry name" value="alpha/beta hydrolase"/>
    <property type="match status" value="1"/>
</dbReference>
<dbReference type="InterPro" id="IPR029058">
    <property type="entry name" value="AB_hydrolase_fold"/>
</dbReference>
<comment type="caution">
    <text evidence="5">The sequence shown here is derived from an EMBL/GenBank/DDBJ whole genome shotgun (WGS) entry which is preliminary data.</text>
</comment>
<dbReference type="Proteomes" id="UP000660070">
    <property type="component" value="Unassembled WGS sequence"/>
</dbReference>
<evidence type="ECO:0000313" key="5">
    <source>
        <dbReference type="EMBL" id="MBF8457331.1"/>
    </source>
</evidence>
<keyword evidence="1 2" id="KW-0732">Signal</keyword>
<dbReference type="NCBIfam" id="TIGR04183">
    <property type="entry name" value="Por_Secre_tail"/>
    <property type="match status" value="1"/>
</dbReference>
<name>A0ABS0FC86_9FLAO</name>
<organism evidence="5 6">
    <name type="scientific">Kaistella gelatinilytica</name>
    <dbReference type="NCBI Taxonomy" id="2787636"/>
    <lineage>
        <taxon>Bacteria</taxon>
        <taxon>Pseudomonadati</taxon>
        <taxon>Bacteroidota</taxon>
        <taxon>Flavobacteriia</taxon>
        <taxon>Flavobacteriales</taxon>
        <taxon>Weeksellaceae</taxon>
        <taxon>Chryseobacterium group</taxon>
        <taxon>Kaistella</taxon>
    </lineage>
</organism>
<evidence type="ECO:0000256" key="2">
    <source>
        <dbReference type="SAM" id="SignalP"/>
    </source>
</evidence>
<feature type="chain" id="PRO_5045952636" evidence="2">
    <location>
        <begin position="24"/>
        <end position="761"/>
    </location>
</feature>
<feature type="domain" description="Secretion system C-terminal sorting" evidence="4">
    <location>
        <begin position="690"/>
        <end position="759"/>
    </location>
</feature>
<reference evidence="5 6" key="1">
    <citation type="submission" date="2020-11" db="EMBL/GenBank/DDBJ databases">
        <title>Kaistella gelatinilytica sp. nov., a flavobacterium isolated from Antarctic Soil.</title>
        <authorList>
            <person name="Li J."/>
        </authorList>
    </citation>
    <scope>NUCLEOTIDE SEQUENCE [LARGE SCALE GENOMIC DNA]</scope>
    <source>
        <strain evidence="5 6">G5-32</strain>
    </source>
</reference>
<evidence type="ECO:0000313" key="6">
    <source>
        <dbReference type="Proteomes" id="UP000660070"/>
    </source>
</evidence>
<feature type="signal peptide" evidence="2">
    <location>
        <begin position="1"/>
        <end position="23"/>
    </location>
</feature>
<accession>A0ABS0FC86</accession>
<evidence type="ECO:0000256" key="1">
    <source>
        <dbReference type="ARBA" id="ARBA00022729"/>
    </source>
</evidence>